<evidence type="ECO:0000313" key="1">
    <source>
        <dbReference type="EMBL" id="JAP16129.1"/>
    </source>
</evidence>
<name>A0A0V0H6U8_SOLCH</name>
<sequence length="77" mass="8719">MGFILKKISTVLYVNQLFSQNQSLVTLTISLLQSFVTHLTHEVLLKHEPSLKLLPFLISFTLIHGNLYLIVKQNVAA</sequence>
<organism evidence="1">
    <name type="scientific">Solanum chacoense</name>
    <name type="common">Chaco potato</name>
    <dbReference type="NCBI Taxonomy" id="4108"/>
    <lineage>
        <taxon>Eukaryota</taxon>
        <taxon>Viridiplantae</taxon>
        <taxon>Streptophyta</taxon>
        <taxon>Embryophyta</taxon>
        <taxon>Tracheophyta</taxon>
        <taxon>Spermatophyta</taxon>
        <taxon>Magnoliopsida</taxon>
        <taxon>eudicotyledons</taxon>
        <taxon>Gunneridae</taxon>
        <taxon>Pentapetalae</taxon>
        <taxon>asterids</taxon>
        <taxon>lamiids</taxon>
        <taxon>Solanales</taxon>
        <taxon>Solanaceae</taxon>
        <taxon>Solanoideae</taxon>
        <taxon>Solaneae</taxon>
        <taxon>Solanum</taxon>
    </lineage>
</organism>
<dbReference type="EMBL" id="GEDG01024235">
    <property type="protein sequence ID" value="JAP16129.1"/>
    <property type="molecule type" value="Transcribed_RNA"/>
</dbReference>
<dbReference type="AlphaFoldDB" id="A0A0V0H6U8"/>
<proteinExistence type="predicted"/>
<accession>A0A0V0H6U8</accession>
<protein>
    <submittedName>
        <fullName evidence="1">Putative ovule protein</fullName>
    </submittedName>
</protein>
<reference evidence="1" key="1">
    <citation type="submission" date="2015-12" db="EMBL/GenBank/DDBJ databases">
        <title>Gene expression during late stages of embryo sac development: a critical building block for successful pollen-pistil interactions.</title>
        <authorList>
            <person name="Liu Y."/>
            <person name="Joly V."/>
            <person name="Sabar M."/>
            <person name="Matton D.P."/>
        </authorList>
    </citation>
    <scope>NUCLEOTIDE SEQUENCE</scope>
</reference>